<organism evidence="1 2">
    <name type="scientific">Bosea vaviloviae</name>
    <dbReference type="NCBI Taxonomy" id="1526658"/>
    <lineage>
        <taxon>Bacteria</taxon>
        <taxon>Pseudomonadati</taxon>
        <taxon>Pseudomonadota</taxon>
        <taxon>Alphaproteobacteria</taxon>
        <taxon>Hyphomicrobiales</taxon>
        <taxon>Boseaceae</taxon>
        <taxon>Bosea</taxon>
    </lineage>
</organism>
<dbReference type="PATRIC" id="fig|1526658.3.peg.1330"/>
<dbReference type="Proteomes" id="UP000037822">
    <property type="component" value="Unassembled WGS sequence"/>
</dbReference>
<name>A0A0N1F2B6_9HYPH</name>
<sequence length="315" mass="34556">MTRQWLRKIKLTIEGSGKQIDVSELRIRFTVQQELQRQRLAIADITISNLSDDTANTINREGKMVSLEAGYEDGFGLIHKGEIFQKRGNARETPVDKYLKLTSRSGDTAYSFSTVNKTLAAGHTFRDQVDVALAALKPYGVTAGFIADLGSQKMPRGRALFGMTRDLLRTVGQSTNSAWTIRDQKLEIVKNDKAMDGQAFVINSQTGMVGMPVQTIGGIQVRMLLNSKVRPGTRLKIDQKSIQQAALDPGFTSGAIQQNFQLPSVAADGFYKVLYVEHSGDSRGTAWYTDCACVAVSEQGLVLSNFAKQGIPTDV</sequence>
<proteinExistence type="predicted"/>
<dbReference type="NCBIfam" id="NF047561">
    <property type="entry name" value="orf58_phage_fam"/>
    <property type="match status" value="1"/>
</dbReference>
<accession>A0A0N1F2B6</accession>
<reference evidence="1 2" key="1">
    <citation type="submission" date="2015-07" db="EMBL/GenBank/DDBJ databases">
        <title>Whole genome sequencing of Bosea vaviloviae isolated from cave pool.</title>
        <authorList>
            <person name="Tan N.E.H."/>
            <person name="Lee Y.P."/>
            <person name="Gan H.M."/>
            <person name="Barton H."/>
            <person name="Savka M.A."/>
        </authorList>
    </citation>
    <scope>NUCLEOTIDE SEQUENCE [LARGE SCALE GENOMIC DNA]</scope>
    <source>
        <strain evidence="1 2">SD260</strain>
    </source>
</reference>
<dbReference type="EMBL" id="LGSZ01000050">
    <property type="protein sequence ID" value="KPH79313.1"/>
    <property type="molecule type" value="Genomic_DNA"/>
</dbReference>
<keyword evidence="2" id="KW-1185">Reference proteome</keyword>
<dbReference type="RefSeq" id="WP_054210566.1">
    <property type="nucleotide sequence ID" value="NZ_LGSZ01000050.1"/>
</dbReference>
<dbReference type="AlphaFoldDB" id="A0A0N1F2B6"/>
<dbReference type="InterPro" id="IPR054496">
    <property type="entry name" value="E217_GP41"/>
</dbReference>
<protein>
    <recommendedName>
        <fullName evidence="3">Bacteriophage protein</fullName>
    </recommendedName>
</protein>
<evidence type="ECO:0000313" key="2">
    <source>
        <dbReference type="Proteomes" id="UP000037822"/>
    </source>
</evidence>
<dbReference type="Pfam" id="PF22759">
    <property type="entry name" value="E217_GP41"/>
    <property type="match status" value="1"/>
</dbReference>
<evidence type="ECO:0008006" key="3">
    <source>
        <dbReference type="Google" id="ProtNLM"/>
    </source>
</evidence>
<comment type="caution">
    <text evidence="1">The sequence shown here is derived from an EMBL/GenBank/DDBJ whole genome shotgun (WGS) entry which is preliminary data.</text>
</comment>
<dbReference type="OrthoDB" id="2087522at2"/>
<gene>
    <name evidence="1" type="ORF">AE618_18580</name>
</gene>
<evidence type="ECO:0000313" key="1">
    <source>
        <dbReference type="EMBL" id="KPH79313.1"/>
    </source>
</evidence>